<feature type="transmembrane region" description="Helical" evidence="4">
    <location>
        <begin position="349"/>
        <end position="371"/>
    </location>
</feature>
<dbReference type="PANTHER" id="PTHR44688">
    <property type="entry name" value="DNA-BINDING TRANSCRIPTIONAL ACTIVATOR DEVR_DOSR"/>
    <property type="match status" value="1"/>
</dbReference>
<keyword evidence="4" id="KW-0812">Transmembrane</keyword>
<name>A0A644Y206_9ZZZZ</name>
<dbReference type="SUPFAM" id="SSF46894">
    <property type="entry name" value="C-terminal effector domain of the bipartite response regulators"/>
    <property type="match status" value="1"/>
</dbReference>
<feature type="transmembrane region" description="Helical" evidence="4">
    <location>
        <begin position="287"/>
        <end position="313"/>
    </location>
</feature>
<evidence type="ECO:0000256" key="2">
    <source>
        <dbReference type="ARBA" id="ARBA00023125"/>
    </source>
</evidence>
<sequence length="489" mass="55585">MCQLIKQRNLFRLLLAFVAVEIVRHNGWMVFYEQFVDNTREEINTGFILYSAVIFIAALLIPYAYKKFDIVNKPEKLRAIFIGSLCIAFLLRMLQLAFGLMMAYLLITLWTIAIMLCVCICFISIYSSVPMSHIGRFFGMAYFADAFIISFIEYFSGTSNYYIISLLIGIFLCVAALITAPWQANEYGQNATEEKVYIPSARYVYLALAALVFYVLLAGMIDNLYFFDDWLELPPISQFSLPMSSAMYLLCGILFDKMRLEKTLPLAFVFICVAQSMIYFASESVFAYSYSLFSSFGSSFLELVVLILPIIYARTSEHGYALAASGEGLFYGGFCATSILFMYVEQTAYRHVMGIILIGAMISLLLVIKVIGLFHQHKHQQEIEQQRRAITAYELKAEIADTEALAFYSQPDLELEVGLTKREKELLPLIASSFTAEEIADQTNVSVNTIRFHIKNVLRKAEVSNRRELIRLLAGQANMVDKVTDHNEQ</sequence>
<feature type="transmembrane region" description="Helical" evidence="4">
    <location>
        <begin position="9"/>
        <end position="27"/>
    </location>
</feature>
<evidence type="ECO:0000259" key="5">
    <source>
        <dbReference type="PROSITE" id="PS50043"/>
    </source>
</evidence>
<feature type="transmembrane region" description="Helical" evidence="4">
    <location>
        <begin position="104"/>
        <end position="125"/>
    </location>
</feature>
<keyword evidence="1" id="KW-0805">Transcription regulation</keyword>
<dbReference type="Gene3D" id="1.10.10.10">
    <property type="entry name" value="Winged helix-like DNA-binding domain superfamily/Winged helix DNA-binding domain"/>
    <property type="match status" value="1"/>
</dbReference>
<dbReference type="SMART" id="SM00421">
    <property type="entry name" value="HTH_LUXR"/>
    <property type="match status" value="1"/>
</dbReference>
<dbReference type="GO" id="GO:0006355">
    <property type="term" value="P:regulation of DNA-templated transcription"/>
    <property type="evidence" value="ECO:0007669"/>
    <property type="project" value="InterPro"/>
</dbReference>
<feature type="transmembrane region" description="Helical" evidence="4">
    <location>
        <begin position="239"/>
        <end position="256"/>
    </location>
</feature>
<feature type="transmembrane region" description="Helical" evidence="4">
    <location>
        <begin position="320"/>
        <end position="343"/>
    </location>
</feature>
<proteinExistence type="predicted"/>
<evidence type="ECO:0000256" key="1">
    <source>
        <dbReference type="ARBA" id="ARBA00023015"/>
    </source>
</evidence>
<feature type="domain" description="HTH luxR-type" evidence="5">
    <location>
        <begin position="412"/>
        <end position="477"/>
    </location>
</feature>
<dbReference type="Pfam" id="PF00196">
    <property type="entry name" value="GerE"/>
    <property type="match status" value="1"/>
</dbReference>
<dbReference type="CDD" id="cd06170">
    <property type="entry name" value="LuxR_C_like"/>
    <property type="match status" value="1"/>
</dbReference>
<dbReference type="AlphaFoldDB" id="A0A644Y206"/>
<dbReference type="InterPro" id="IPR036388">
    <property type="entry name" value="WH-like_DNA-bd_sf"/>
</dbReference>
<protein>
    <recommendedName>
        <fullName evidence="5">HTH luxR-type domain-containing protein</fullName>
    </recommendedName>
</protein>
<dbReference type="GO" id="GO:0003677">
    <property type="term" value="F:DNA binding"/>
    <property type="evidence" value="ECO:0007669"/>
    <property type="project" value="UniProtKB-KW"/>
</dbReference>
<feature type="transmembrane region" description="Helical" evidence="4">
    <location>
        <begin position="47"/>
        <end position="65"/>
    </location>
</feature>
<gene>
    <name evidence="6" type="ORF">SDC9_69017</name>
</gene>
<evidence type="ECO:0000256" key="4">
    <source>
        <dbReference type="SAM" id="Phobius"/>
    </source>
</evidence>
<keyword evidence="2" id="KW-0238">DNA-binding</keyword>
<dbReference type="InterPro" id="IPR016032">
    <property type="entry name" value="Sig_transdc_resp-reg_C-effctor"/>
</dbReference>
<dbReference type="PRINTS" id="PR00038">
    <property type="entry name" value="HTHLUXR"/>
</dbReference>
<dbReference type="EMBL" id="VSSQ01003833">
    <property type="protein sequence ID" value="MPM22560.1"/>
    <property type="molecule type" value="Genomic_DNA"/>
</dbReference>
<evidence type="ECO:0000313" key="6">
    <source>
        <dbReference type="EMBL" id="MPM22560.1"/>
    </source>
</evidence>
<dbReference type="SUPFAM" id="SSF103473">
    <property type="entry name" value="MFS general substrate transporter"/>
    <property type="match status" value="2"/>
</dbReference>
<feature type="transmembrane region" description="Helical" evidence="4">
    <location>
        <begin position="77"/>
        <end position="98"/>
    </location>
</feature>
<feature type="transmembrane region" description="Helical" evidence="4">
    <location>
        <begin position="137"/>
        <end position="155"/>
    </location>
</feature>
<dbReference type="PANTHER" id="PTHR44688:SF16">
    <property type="entry name" value="DNA-BINDING TRANSCRIPTIONAL ACTIVATOR DEVR_DOSR"/>
    <property type="match status" value="1"/>
</dbReference>
<dbReference type="InterPro" id="IPR000792">
    <property type="entry name" value="Tscrpt_reg_LuxR_C"/>
</dbReference>
<organism evidence="6">
    <name type="scientific">bioreactor metagenome</name>
    <dbReference type="NCBI Taxonomy" id="1076179"/>
    <lineage>
        <taxon>unclassified sequences</taxon>
        <taxon>metagenomes</taxon>
        <taxon>ecological metagenomes</taxon>
    </lineage>
</organism>
<feature type="transmembrane region" description="Helical" evidence="4">
    <location>
        <begin position="161"/>
        <end position="182"/>
    </location>
</feature>
<dbReference type="PROSITE" id="PS50043">
    <property type="entry name" value="HTH_LUXR_2"/>
    <property type="match status" value="1"/>
</dbReference>
<evidence type="ECO:0000256" key="3">
    <source>
        <dbReference type="ARBA" id="ARBA00023163"/>
    </source>
</evidence>
<dbReference type="InterPro" id="IPR036259">
    <property type="entry name" value="MFS_trans_sf"/>
</dbReference>
<feature type="transmembrane region" description="Helical" evidence="4">
    <location>
        <begin position="203"/>
        <end position="227"/>
    </location>
</feature>
<keyword evidence="4" id="KW-1133">Transmembrane helix</keyword>
<keyword evidence="4" id="KW-0472">Membrane</keyword>
<reference evidence="6" key="1">
    <citation type="submission" date="2019-08" db="EMBL/GenBank/DDBJ databases">
        <authorList>
            <person name="Kucharzyk K."/>
            <person name="Murdoch R.W."/>
            <person name="Higgins S."/>
            <person name="Loffler F."/>
        </authorList>
    </citation>
    <scope>NUCLEOTIDE SEQUENCE</scope>
</reference>
<keyword evidence="3" id="KW-0804">Transcription</keyword>
<comment type="caution">
    <text evidence="6">The sequence shown here is derived from an EMBL/GenBank/DDBJ whole genome shotgun (WGS) entry which is preliminary data.</text>
</comment>
<dbReference type="Gene3D" id="1.20.1250.20">
    <property type="entry name" value="MFS general substrate transporter like domains"/>
    <property type="match status" value="1"/>
</dbReference>
<feature type="transmembrane region" description="Helical" evidence="4">
    <location>
        <begin position="263"/>
        <end position="281"/>
    </location>
</feature>
<accession>A0A644Y206</accession>